<protein>
    <recommendedName>
        <fullName evidence="4">DUF2238 domain-containing protein</fullName>
    </recommendedName>
</protein>
<feature type="transmembrane region" description="Helical" evidence="1">
    <location>
        <begin position="120"/>
        <end position="137"/>
    </location>
</feature>
<feature type="transmembrane region" description="Helical" evidence="1">
    <location>
        <begin position="91"/>
        <end position="108"/>
    </location>
</feature>
<keyword evidence="1" id="KW-1133">Transmembrane helix</keyword>
<comment type="caution">
    <text evidence="2">The sequence shown here is derived from an EMBL/GenBank/DDBJ whole genome shotgun (WGS) entry which is preliminary data.</text>
</comment>
<name>A0A1F8E3Q0_9BACT</name>
<sequence length="189" mass="21039">MIFIARIVFAIVILFELLNGFGVLRVPLDFSWFGLIITSGVAWASIELLFGKAGNEKKLRIALPIAVMAVLLDMAGDVFRLYSRIIWYDRALHVIGGAVVAYLVYVLAERALSVLRPSMQVWFVVGVTSLLGTAYEVEEWLEDAWVHGKMLRLGNGPDVADDMLMNIIGAGIVMASIVLYEARKKKHEK</sequence>
<dbReference type="Proteomes" id="UP000179057">
    <property type="component" value="Unassembled WGS sequence"/>
</dbReference>
<evidence type="ECO:0000256" key="1">
    <source>
        <dbReference type="SAM" id="Phobius"/>
    </source>
</evidence>
<dbReference type="EMBL" id="MGIV01000005">
    <property type="protein sequence ID" value="OGM95493.1"/>
    <property type="molecule type" value="Genomic_DNA"/>
</dbReference>
<gene>
    <name evidence="2" type="ORF">A2610_03260</name>
</gene>
<evidence type="ECO:0000313" key="3">
    <source>
        <dbReference type="Proteomes" id="UP000179057"/>
    </source>
</evidence>
<proteinExistence type="predicted"/>
<feature type="transmembrane region" description="Helical" evidence="1">
    <location>
        <begin position="30"/>
        <end position="49"/>
    </location>
</feature>
<feature type="transmembrane region" description="Helical" evidence="1">
    <location>
        <begin position="61"/>
        <end position="79"/>
    </location>
</feature>
<keyword evidence="1" id="KW-0472">Membrane</keyword>
<organism evidence="2 3">
    <name type="scientific">Candidatus Wolfebacteria bacterium RIFOXYD1_FULL_48_65</name>
    <dbReference type="NCBI Taxonomy" id="1802561"/>
    <lineage>
        <taxon>Bacteria</taxon>
        <taxon>Candidatus Wolfeibacteriota</taxon>
    </lineage>
</organism>
<evidence type="ECO:0008006" key="4">
    <source>
        <dbReference type="Google" id="ProtNLM"/>
    </source>
</evidence>
<dbReference type="InterPro" id="IPR014509">
    <property type="entry name" value="YjdF-like"/>
</dbReference>
<dbReference type="Pfam" id="PF09997">
    <property type="entry name" value="DUF2238"/>
    <property type="match status" value="1"/>
</dbReference>
<reference evidence="2 3" key="1">
    <citation type="journal article" date="2016" name="Nat. Commun.">
        <title>Thousands of microbial genomes shed light on interconnected biogeochemical processes in an aquifer system.</title>
        <authorList>
            <person name="Anantharaman K."/>
            <person name="Brown C.T."/>
            <person name="Hug L.A."/>
            <person name="Sharon I."/>
            <person name="Castelle C.J."/>
            <person name="Probst A.J."/>
            <person name="Thomas B.C."/>
            <person name="Singh A."/>
            <person name="Wilkins M.J."/>
            <person name="Karaoz U."/>
            <person name="Brodie E.L."/>
            <person name="Williams K.H."/>
            <person name="Hubbard S.S."/>
            <person name="Banfield J.F."/>
        </authorList>
    </citation>
    <scope>NUCLEOTIDE SEQUENCE [LARGE SCALE GENOMIC DNA]</scope>
</reference>
<feature type="transmembrane region" description="Helical" evidence="1">
    <location>
        <begin position="163"/>
        <end position="180"/>
    </location>
</feature>
<accession>A0A1F8E3Q0</accession>
<dbReference type="AlphaFoldDB" id="A0A1F8E3Q0"/>
<evidence type="ECO:0000313" key="2">
    <source>
        <dbReference type="EMBL" id="OGM95493.1"/>
    </source>
</evidence>
<keyword evidence="1" id="KW-0812">Transmembrane</keyword>
<feature type="transmembrane region" description="Helical" evidence="1">
    <location>
        <begin position="7"/>
        <end position="24"/>
    </location>
</feature>